<keyword evidence="2" id="KW-0732">Signal</keyword>
<dbReference type="InterPro" id="IPR000782">
    <property type="entry name" value="FAS1_domain"/>
</dbReference>
<dbReference type="GO" id="GO:0016236">
    <property type="term" value="P:macroautophagy"/>
    <property type="evidence" value="ECO:0007669"/>
    <property type="project" value="TreeGrafter"/>
</dbReference>
<proteinExistence type="predicted"/>
<dbReference type="GO" id="GO:0005615">
    <property type="term" value="C:extracellular space"/>
    <property type="evidence" value="ECO:0007669"/>
    <property type="project" value="TreeGrafter"/>
</dbReference>
<feature type="compositionally biased region" description="Low complexity" evidence="1">
    <location>
        <begin position="190"/>
        <end position="224"/>
    </location>
</feature>
<dbReference type="Proteomes" id="UP000765509">
    <property type="component" value="Unassembled WGS sequence"/>
</dbReference>
<comment type="caution">
    <text evidence="4">The sequence shown here is derived from an EMBL/GenBank/DDBJ whole genome shotgun (WGS) entry which is preliminary data.</text>
</comment>
<evidence type="ECO:0000313" key="5">
    <source>
        <dbReference type="Proteomes" id="UP000765509"/>
    </source>
</evidence>
<evidence type="ECO:0000313" key="4">
    <source>
        <dbReference type="EMBL" id="MBW0495959.1"/>
    </source>
</evidence>
<evidence type="ECO:0000259" key="3">
    <source>
        <dbReference type="PROSITE" id="PS50213"/>
    </source>
</evidence>
<dbReference type="SMART" id="SM00554">
    <property type="entry name" value="FAS1"/>
    <property type="match status" value="2"/>
</dbReference>
<feature type="domain" description="FAS1" evidence="3">
    <location>
        <begin position="226"/>
        <end position="371"/>
    </location>
</feature>
<dbReference type="OrthoDB" id="286301at2759"/>
<dbReference type="FunFam" id="2.30.180.10:FF:000112">
    <property type="match status" value="1"/>
</dbReference>
<protein>
    <recommendedName>
        <fullName evidence="3">FAS1 domain-containing protein</fullName>
    </recommendedName>
</protein>
<dbReference type="SUPFAM" id="SSF82153">
    <property type="entry name" value="FAS1 domain"/>
    <property type="match status" value="2"/>
</dbReference>
<dbReference type="PANTHER" id="PTHR10900">
    <property type="entry name" value="PERIOSTIN-RELATED"/>
    <property type="match status" value="1"/>
</dbReference>
<name>A0A9Q3D374_9BASI</name>
<sequence length="658" mass="68442">MISVLICLGYPCLLTPCLIDALTCQSSSPSISILSISRFSTVENDREDDRENVKSLCSKLVSLSFISLQEIFKYFIASFSSPSITRLWPSNLALVHRFFGMSTWNSLASLLVLSLAIAQSSAQLPANLPACVRTCATVKVSEGYCNNANIFASAYSQCLKDNCNSSDASAGQAVANSVCSASPAAPPPGSNTTGTPPTNATIAPPANATGTPATANSSTASNSSDFASTVTTALRAGGLTTLATVAASPAGAGLLSELQQGPHSVFAPSDSAFAPIPLNSTNPADLTATLSYHTVPGLLNVSQLPPNSHAIVRSGLKGAPYVNLPGNESQVLVLVARPNGGLDIVQPAGNVTVTNTTRVGNLEISPIQTVLTIPGTIGATAGSIPELSSVVAAVNGVAPQLFGELDQTPGLTIFAPVNSALGGAQPNSNLQGILLNHIVNGTVLYSTTLANTSSATSAGGAHIDFSANGTGLFARSGDKTVQVVQSDIITRNGVLHLVNGLFAPSNSTPTFPLPNQNNTQSNSGITPIEGDNSTSSPAGNAQRSINFQIARLKTIRSFSEHSACNVHFSSITANIEEKYRYFQTRANAAGRLGLTGTQKVPVVMRLLAYGAVEGQVDRYLRLAESTTNESLCQLCQAIIKLCEEKYMRYPTPNEIVRV</sequence>
<dbReference type="Pfam" id="PF02469">
    <property type="entry name" value="Fasciclin"/>
    <property type="match status" value="2"/>
</dbReference>
<dbReference type="InterPro" id="IPR036378">
    <property type="entry name" value="FAS1_dom_sf"/>
</dbReference>
<accession>A0A9Q3D374</accession>
<feature type="region of interest" description="Disordered" evidence="1">
    <location>
        <begin position="180"/>
        <end position="224"/>
    </location>
</feature>
<dbReference type="AlphaFoldDB" id="A0A9Q3D374"/>
<feature type="region of interest" description="Disordered" evidence="1">
    <location>
        <begin position="514"/>
        <end position="540"/>
    </location>
</feature>
<dbReference type="PANTHER" id="PTHR10900:SF122">
    <property type="entry name" value="FAS1 DOMAIN-CONTAINING PROTEIN"/>
    <property type="match status" value="1"/>
</dbReference>
<organism evidence="4 5">
    <name type="scientific">Austropuccinia psidii MF-1</name>
    <dbReference type="NCBI Taxonomy" id="1389203"/>
    <lineage>
        <taxon>Eukaryota</taxon>
        <taxon>Fungi</taxon>
        <taxon>Dikarya</taxon>
        <taxon>Basidiomycota</taxon>
        <taxon>Pucciniomycotina</taxon>
        <taxon>Pucciniomycetes</taxon>
        <taxon>Pucciniales</taxon>
        <taxon>Sphaerophragmiaceae</taxon>
        <taxon>Austropuccinia</taxon>
    </lineage>
</organism>
<gene>
    <name evidence="4" type="ORF">O181_035674</name>
</gene>
<dbReference type="Gene3D" id="2.30.180.10">
    <property type="entry name" value="FAS1 domain"/>
    <property type="match status" value="2"/>
</dbReference>
<dbReference type="EMBL" id="AVOT02013372">
    <property type="protein sequence ID" value="MBW0495959.1"/>
    <property type="molecule type" value="Genomic_DNA"/>
</dbReference>
<dbReference type="GO" id="GO:0000329">
    <property type="term" value="C:fungal-type vacuole membrane"/>
    <property type="evidence" value="ECO:0007669"/>
    <property type="project" value="TreeGrafter"/>
</dbReference>
<evidence type="ECO:0000256" key="2">
    <source>
        <dbReference type="SAM" id="SignalP"/>
    </source>
</evidence>
<feature type="domain" description="FAS1" evidence="3">
    <location>
        <begin position="374"/>
        <end position="502"/>
    </location>
</feature>
<reference evidence="4" key="1">
    <citation type="submission" date="2021-03" db="EMBL/GenBank/DDBJ databases">
        <title>Draft genome sequence of rust myrtle Austropuccinia psidii MF-1, a brazilian biotype.</title>
        <authorList>
            <person name="Quecine M.C."/>
            <person name="Pachon D.M.R."/>
            <person name="Bonatelli M.L."/>
            <person name="Correr F.H."/>
            <person name="Franceschini L.M."/>
            <person name="Leite T.F."/>
            <person name="Margarido G.R.A."/>
            <person name="Almeida C.A."/>
            <person name="Ferrarezi J.A."/>
            <person name="Labate C.A."/>
        </authorList>
    </citation>
    <scope>NUCLEOTIDE SEQUENCE</scope>
    <source>
        <strain evidence="4">MF-1</strain>
    </source>
</reference>
<keyword evidence="5" id="KW-1185">Reference proteome</keyword>
<feature type="chain" id="PRO_5040214300" description="FAS1 domain-containing protein" evidence="2">
    <location>
        <begin position="22"/>
        <end position="658"/>
    </location>
</feature>
<evidence type="ECO:0000256" key="1">
    <source>
        <dbReference type="SAM" id="MobiDB-lite"/>
    </source>
</evidence>
<dbReference type="PROSITE" id="PS50213">
    <property type="entry name" value="FAS1"/>
    <property type="match status" value="2"/>
</dbReference>
<feature type="signal peptide" evidence="2">
    <location>
        <begin position="1"/>
        <end position="21"/>
    </location>
</feature>
<dbReference type="InterPro" id="IPR050904">
    <property type="entry name" value="Adhesion/Biosynth-related"/>
</dbReference>